<evidence type="ECO:0000313" key="10">
    <source>
        <dbReference type="EMBL" id="KAK8397656.1"/>
    </source>
</evidence>
<keyword evidence="6 8" id="KW-0472">Membrane</keyword>
<dbReference type="Gene3D" id="1.20.1070.10">
    <property type="entry name" value="Rhodopsin 7-helix transmembrane proteins"/>
    <property type="match status" value="1"/>
</dbReference>
<feature type="transmembrane region" description="Helical" evidence="8">
    <location>
        <begin position="283"/>
        <end position="304"/>
    </location>
</feature>
<name>A0AAW0UFE6_SCYPA</name>
<dbReference type="Pfam" id="PF00001">
    <property type="entry name" value="7tm_1"/>
    <property type="match status" value="1"/>
</dbReference>
<organism evidence="10 11">
    <name type="scientific">Scylla paramamosain</name>
    <name type="common">Mud crab</name>
    <dbReference type="NCBI Taxonomy" id="85552"/>
    <lineage>
        <taxon>Eukaryota</taxon>
        <taxon>Metazoa</taxon>
        <taxon>Ecdysozoa</taxon>
        <taxon>Arthropoda</taxon>
        <taxon>Crustacea</taxon>
        <taxon>Multicrustacea</taxon>
        <taxon>Malacostraca</taxon>
        <taxon>Eumalacostraca</taxon>
        <taxon>Eucarida</taxon>
        <taxon>Decapoda</taxon>
        <taxon>Pleocyemata</taxon>
        <taxon>Brachyura</taxon>
        <taxon>Eubrachyura</taxon>
        <taxon>Portunoidea</taxon>
        <taxon>Portunidae</taxon>
        <taxon>Portuninae</taxon>
        <taxon>Scylla</taxon>
    </lineage>
</organism>
<keyword evidence="4 8" id="KW-0812">Transmembrane</keyword>
<proteinExistence type="inferred from homology"/>
<dbReference type="InterPro" id="IPR017452">
    <property type="entry name" value="GPCR_Rhodpsn_7TM"/>
</dbReference>
<keyword evidence="7" id="KW-0675">Receptor</keyword>
<comment type="subcellular location">
    <subcellularLocation>
        <location evidence="1">Cell membrane</location>
        <topology evidence="1">Multi-pass membrane protein</topology>
    </subcellularLocation>
</comment>
<evidence type="ECO:0000256" key="2">
    <source>
        <dbReference type="ARBA" id="ARBA00010663"/>
    </source>
</evidence>
<comment type="caution">
    <text evidence="10">The sequence shown here is derived from an EMBL/GenBank/DDBJ whole genome shotgun (WGS) entry which is preliminary data.</text>
</comment>
<dbReference type="InterPro" id="IPR000276">
    <property type="entry name" value="GPCR_Rhodpsn"/>
</dbReference>
<evidence type="ECO:0000259" key="9">
    <source>
        <dbReference type="PROSITE" id="PS50262"/>
    </source>
</evidence>
<keyword evidence="3" id="KW-1003">Cell membrane</keyword>
<dbReference type="AlphaFoldDB" id="A0AAW0UFE6"/>
<evidence type="ECO:0000256" key="3">
    <source>
        <dbReference type="ARBA" id="ARBA00022475"/>
    </source>
</evidence>
<evidence type="ECO:0000256" key="8">
    <source>
        <dbReference type="SAM" id="Phobius"/>
    </source>
</evidence>
<evidence type="ECO:0000256" key="7">
    <source>
        <dbReference type="ARBA" id="ARBA00023170"/>
    </source>
</evidence>
<feature type="transmembrane region" description="Helical" evidence="8">
    <location>
        <begin position="185"/>
        <end position="211"/>
    </location>
</feature>
<dbReference type="PANTHER" id="PTHR24241:SF83">
    <property type="entry name" value="G-PROTEIN COUPLED RECEPTOR 150-RELATED"/>
    <property type="match status" value="1"/>
</dbReference>
<keyword evidence="5 8" id="KW-1133">Transmembrane helix</keyword>
<comment type="similarity">
    <text evidence="2">Belongs to the G-protein coupled receptor 1 family.</text>
</comment>
<reference evidence="10 11" key="1">
    <citation type="submission" date="2023-03" db="EMBL/GenBank/DDBJ databases">
        <title>High-quality genome of Scylla paramamosain provides insights in environmental adaptation.</title>
        <authorList>
            <person name="Zhang L."/>
        </authorList>
    </citation>
    <scope>NUCLEOTIDE SEQUENCE [LARGE SCALE GENOMIC DNA]</scope>
    <source>
        <strain evidence="10">LZ_2023a</strain>
        <tissue evidence="10">Muscle</tissue>
    </source>
</reference>
<dbReference type="Proteomes" id="UP001487740">
    <property type="component" value="Unassembled WGS sequence"/>
</dbReference>
<accession>A0AAW0UFE6</accession>
<feature type="transmembrane region" description="Helical" evidence="8">
    <location>
        <begin position="101"/>
        <end position="119"/>
    </location>
</feature>
<sequence length="372" mass="42178">MEVIEKHLVLARPDVLGPEYHEQLRMGILGVMFLVALLGNSKVMWTLRQKWENRGRMTILSFNLTLADTLVTLITILGQLLWEVLDKHWYLSNGACKVYKVASTFAITSSNYMLVAIAIDRHEAVVRPLNPFISAKNLVLAAWAVSLLPSLPNLFIFLRHTTPEGRTYCVSKFYTQELDTNFRQVYLMVVLVLVFIICQVLLLVLYVRIYFTIWRKSSYFRGGQRGNNNDSQRSNSLLPKAKTKTLNMTIVIVATFFVTNTPYVVQELLIAFGNMDNINPNVVALFGIISASNSSLNPFIYLLFCPKAERRSPESYRVTFSRRWPTLNSRHLSTPASAQTFLTSDAVVAVVAVPCRQECPGSMIRRSLTARV</sequence>
<feature type="transmembrane region" description="Helical" evidence="8">
    <location>
        <begin position="140"/>
        <end position="158"/>
    </location>
</feature>
<dbReference type="GO" id="GO:0004930">
    <property type="term" value="F:G protein-coupled receptor activity"/>
    <property type="evidence" value="ECO:0007669"/>
    <property type="project" value="InterPro"/>
</dbReference>
<evidence type="ECO:0000313" key="11">
    <source>
        <dbReference type="Proteomes" id="UP001487740"/>
    </source>
</evidence>
<evidence type="ECO:0000256" key="6">
    <source>
        <dbReference type="ARBA" id="ARBA00023136"/>
    </source>
</evidence>
<feature type="transmembrane region" description="Helical" evidence="8">
    <location>
        <begin position="26"/>
        <end position="47"/>
    </location>
</feature>
<keyword evidence="11" id="KW-1185">Reference proteome</keyword>
<dbReference type="PANTHER" id="PTHR24241">
    <property type="entry name" value="NEUROPEPTIDE RECEPTOR-RELATED G-PROTEIN COUPLED RECEPTOR"/>
    <property type="match status" value="1"/>
</dbReference>
<dbReference type="GO" id="GO:0032870">
    <property type="term" value="P:cellular response to hormone stimulus"/>
    <property type="evidence" value="ECO:0007669"/>
    <property type="project" value="TreeGrafter"/>
</dbReference>
<dbReference type="SUPFAM" id="SSF81321">
    <property type="entry name" value="Family A G protein-coupled receptor-like"/>
    <property type="match status" value="1"/>
</dbReference>
<dbReference type="GO" id="GO:0005886">
    <property type="term" value="C:plasma membrane"/>
    <property type="evidence" value="ECO:0007669"/>
    <property type="project" value="UniProtKB-SubCell"/>
</dbReference>
<evidence type="ECO:0000256" key="5">
    <source>
        <dbReference type="ARBA" id="ARBA00022989"/>
    </source>
</evidence>
<protein>
    <recommendedName>
        <fullName evidence="9">G-protein coupled receptors family 1 profile domain-containing protein</fullName>
    </recommendedName>
</protein>
<feature type="transmembrane region" description="Helical" evidence="8">
    <location>
        <begin position="245"/>
        <end position="263"/>
    </location>
</feature>
<feature type="domain" description="G-protein coupled receptors family 1 profile" evidence="9">
    <location>
        <begin position="39"/>
        <end position="301"/>
    </location>
</feature>
<dbReference type="EMBL" id="JARAKH010000013">
    <property type="protein sequence ID" value="KAK8397656.1"/>
    <property type="molecule type" value="Genomic_DNA"/>
</dbReference>
<feature type="transmembrane region" description="Helical" evidence="8">
    <location>
        <begin position="59"/>
        <end position="81"/>
    </location>
</feature>
<dbReference type="PROSITE" id="PS50262">
    <property type="entry name" value="G_PROTEIN_RECEP_F1_2"/>
    <property type="match status" value="1"/>
</dbReference>
<dbReference type="PRINTS" id="PR00237">
    <property type="entry name" value="GPCRRHODOPSN"/>
</dbReference>
<evidence type="ECO:0000256" key="4">
    <source>
        <dbReference type="ARBA" id="ARBA00022692"/>
    </source>
</evidence>
<dbReference type="GO" id="GO:0042277">
    <property type="term" value="F:peptide binding"/>
    <property type="evidence" value="ECO:0007669"/>
    <property type="project" value="TreeGrafter"/>
</dbReference>
<gene>
    <name evidence="10" type="ORF">O3P69_004440</name>
</gene>
<evidence type="ECO:0000256" key="1">
    <source>
        <dbReference type="ARBA" id="ARBA00004651"/>
    </source>
</evidence>